<feature type="signal peptide" evidence="1">
    <location>
        <begin position="1"/>
        <end position="27"/>
    </location>
</feature>
<organism evidence="2 3">
    <name type="scientific">Ceratosolen solmsi marchali</name>
    <dbReference type="NCBI Taxonomy" id="326594"/>
    <lineage>
        <taxon>Eukaryota</taxon>
        <taxon>Metazoa</taxon>
        <taxon>Ecdysozoa</taxon>
        <taxon>Arthropoda</taxon>
        <taxon>Hexapoda</taxon>
        <taxon>Insecta</taxon>
        <taxon>Pterygota</taxon>
        <taxon>Neoptera</taxon>
        <taxon>Endopterygota</taxon>
        <taxon>Hymenoptera</taxon>
        <taxon>Apocrita</taxon>
        <taxon>Proctotrupomorpha</taxon>
        <taxon>Chalcidoidea</taxon>
        <taxon>Agaonidae</taxon>
        <taxon>Agaoninae</taxon>
        <taxon>Ceratosolen</taxon>
    </lineage>
</organism>
<evidence type="ECO:0000256" key="1">
    <source>
        <dbReference type="SAM" id="SignalP"/>
    </source>
</evidence>
<protein>
    <submittedName>
        <fullName evidence="3">Uncharacterized protein LOC105359773</fullName>
    </submittedName>
</protein>
<evidence type="ECO:0000313" key="3">
    <source>
        <dbReference type="RefSeq" id="XP_011494766.1"/>
    </source>
</evidence>
<evidence type="ECO:0000313" key="2">
    <source>
        <dbReference type="Proteomes" id="UP000695007"/>
    </source>
</evidence>
<dbReference type="Proteomes" id="UP000695007">
    <property type="component" value="Unplaced"/>
</dbReference>
<name>A0AAJ6VLQ5_9HYME</name>
<sequence>MAHYWLVLINICLLLVIINIPFNSAQSYEVSRKTVYSNSGTRGTVICNYFPENEILPTSTSILGSLYPLRRFIRRNTRKSFFRTRKGLRGF</sequence>
<dbReference type="RefSeq" id="XP_011494766.1">
    <property type="nucleotide sequence ID" value="XM_011496464.1"/>
</dbReference>
<gene>
    <name evidence="3" type="primary">LOC105359773</name>
</gene>
<proteinExistence type="predicted"/>
<reference evidence="3" key="1">
    <citation type="submission" date="2025-08" db="UniProtKB">
        <authorList>
            <consortium name="RefSeq"/>
        </authorList>
    </citation>
    <scope>IDENTIFICATION</scope>
</reference>
<keyword evidence="1" id="KW-0732">Signal</keyword>
<keyword evidence="2" id="KW-1185">Reference proteome</keyword>
<accession>A0AAJ6VLQ5</accession>
<dbReference type="AlphaFoldDB" id="A0AAJ6VLQ5"/>
<dbReference type="KEGG" id="csol:105359773"/>
<feature type="chain" id="PRO_5042583325" evidence="1">
    <location>
        <begin position="28"/>
        <end position="91"/>
    </location>
</feature>
<dbReference type="GeneID" id="105359773"/>